<dbReference type="Proteomes" id="UP000521872">
    <property type="component" value="Unassembled WGS sequence"/>
</dbReference>
<organism evidence="2 3">
    <name type="scientific">Agrocybe pediades</name>
    <dbReference type="NCBI Taxonomy" id="84607"/>
    <lineage>
        <taxon>Eukaryota</taxon>
        <taxon>Fungi</taxon>
        <taxon>Dikarya</taxon>
        <taxon>Basidiomycota</taxon>
        <taxon>Agaricomycotina</taxon>
        <taxon>Agaricomycetes</taxon>
        <taxon>Agaricomycetidae</taxon>
        <taxon>Agaricales</taxon>
        <taxon>Agaricineae</taxon>
        <taxon>Strophariaceae</taxon>
        <taxon>Agrocybe</taxon>
    </lineage>
</organism>
<evidence type="ECO:0008006" key="4">
    <source>
        <dbReference type="Google" id="ProtNLM"/>
    </source>
</evidence>
<proteinExistence type="predicted"/>
<dbReference type="EMBL" id="JAACJL010000016">
    <property type="protein sequence ID" value="KAF4619980.1"/>
    <property type="molecule type" value="Genomic_DNA"/>
</dbReference>
<feature type="region of interest" description="Disordered" evidence="1">
    <location>
        <begin position="583"/>
        <end position="626"/>
    </location>
</feature>
<keyword evidence="3" id="KW-1185">Reference proteome</keyword>
<feature type="compositionally biased region" description="Acidic residues" evidence="1">
    <location>
        <begin position="473"/>
        <end position="492"/>
    </location>
</feature>
<evidence type="ECO:0000313" key="3">
    <source>
        <dbReference type="Proteomes" id="UP000521872"/>
    </source>
</evidence>
<feature type="region of interest" description="Disordered" evidence="1">
    <location>
        <begin position="468"/>
        <end position="492"/>
    </location>
</feature>
<reference evidence="2 3" key="1">
    <citation type="submission" date="2019-12" db="EMBL/GenBank/DDBJ databases">
        <authorList>
            <person name="Floudas D."/>
            <person name="Bentzer J."/>
            <person name="Ahren D."/>
            <person name="Johansson T."/>
            <person name="Persson P."/>
            <person name="Tunlid A."/>
        </authorList>
    </citation>
    <scope>NUCLEOTIDE SEQUENCE [LARGE SCALE GENOMIC DNA]</scope>
    <source>
        <strain evidence="2 3">CBS 102.39</strain>
    </source>
</reference>
<gene>
    <name evidence="2" type="ORF">D9613_004647</name>
</gene>
<comment type="caution">
    <text evidence="2">The sequence shown here is derived from an EMBL/GenBank/DDBJ whole genome shotgun (WGS) entry which is preliminary data.</text>
</comment>
<evidence type="ECO:0000256" key="1">
    <source>
        <dbReference type="SAM" id="MobiDB-lite"/>
    </source>
</evidence>
<protein>
    <recommendedName>
        <fullName evidence="4">F-box domain-containing protein</fullName>
    </recommendedName>
</protein>
<sequence length="626" mass="70852">MTMFSIKPPSAMNVQSLNNDVLFMILYIATANEAHSMHGRLQTALSASHVCRSFRDILLNSPSIWGKLVYIDSQHGATSRSMVEEIVHRSGEAPLWIEASQTRDRSNSESSRTARRRLLLEILRRSWARVQRISVISDVGPYEINWRIYKIFLRPAPFLQVFKASIPLETEYLHEFEEDPTDIAQSLFSQAAPSLRTFGYDGFHLPKGAPWYSNITRFDTLAGTKLTRHLNTTLKILHLMPCLRYLRILANTEDGFNGWWKPKDEENAFIVTLPHLEYIELSRIEASRAQEFLNRVQPSPNGCLTNLRLNCNSWHDEILTNIIIPVLKTNMQFLYGSAPPRHLCLDIEALGLTIMDAGTCINLAGCTGKVLIDLDEGIFIDLDWRRHVRGYNLRRNIAHKAPYCDLPILSSFFSSSQLHRVTWLRVTHLYSPCAALLAPFRDVVVLEAHATAISGLMGAIRLCEKGQPLPRSDEEDSSEEEDSGQQEQEFDPENLFPHLQDLRITVGNDDFYSYGDDIHDFLQYRERFSKPIESVHLVDDSVEAKRGFGYICELVSRVEGVKLFINKDGVYRRHVYVPTKATVNDKDNDDATQDEEGSTAGDADIKDGGMDSDGAAEDANKGSTDA</sequence>
<accession>A0A8H4VTQ7</accession>
<name>A0A8H4VTQ7_9AGAR</name>
<evidence type="ECO:0000313" key="2">
    <source>
        <dbReference type="EMBL" id="KAF4619980.1"/>
    </source>
</evidence>
<feature type="compositionally biased region" description="Acidic residues" evidence="1">
    <location>
        <begin position="587"/>
        <end position="597"/>
    </location>
</feature>
<dbReference type="AlphaFoldDB" id="A0A8H4VTQ7"/>